<feature type="signal peptide" evidence="1">
    <location>
        <begin position="1"/>
        <end position="28"/>
    </location>
</feature>
<dbReference type="Pfam" id="PF18950">
    <property type="entry name" value="DUF5694"/>
    <property type="match status" value="1"/>
</dbReference>
<reference evidence="2 3" key="1">
    <citation type="submission" date="2018-10" db="EMBL/GenBank/DDBJ databases">
        <title>Genomic Encyclopedia of Type Strains, Phase IV (KMG-IV): sequencing the most valuable type-strain genomes for metagenomic binning, comparative biology and taxonomic classification.</title>
        <authorList>
            <person name="Goeker M."/>
        </authorList>
    </citation>
    <scope>NUCLEOTIDE SEQUENCE [LARGE SCALE GENOMIC DNA]</scope>
    <source>
        <strain evidence="2 3">DSM 4734</strain>
    </source>
</reference>
<dbReference type="EMBL" id="RBIM01000002">
    <property type="protein sequence ID" value="RKR03135.1"/>
    <property type="molecule type" value="Genomic_DNA"/>
</dbReference>
<dbReference type="RefSeq" id="WP_147422633.1">
    <property type="nucleotide sequence ID" value="NZ_RBIM01000002.1"/>
</dbReference>
<evidence type="ECO:0000313" key="2">
    <source>
        <dbReference type="EMBL" id="RKR03135.1"/>
    </source>
</evidence>
<evidence type="ECO:0000313" key="3">
    <source>
        <dbReference type="Proteomes" id="UP000273675"/>
    </source>
</evidence>
<dbReference type="AlphaFoldDB" id="A0A495DKK2"/>
<feature type="chain" id="PRO_5019829627" description="TraB/GumN family protein" evidence="1">
    <location>
        <begin position="29"/>
        <end position="283"/>
    </location>
</feature>
<sequence length="283" mass="30952">MRAILATFTIAIAIAIAIACATAPAAIADDSPPPGQVMVLGTFHFTGGGSDMINPEVDDFLTPQRQAEIAIVLDRLETFAPTRIAVELTPEHEAGFNARYLEFVGGERELGVNERQQIGMRLAARLGHDRLYAVDHPGGMDFDAMLSAAQTAGQTDLLATWESYIGEVRTILAERDSLDRSILQRLVSENSQPTRDMHNLYLLLAQMGGIEDPAGAREMTNWWGRNLHIFSNIAEIAEPGERVLVIYGAGHKALLDAYIQGAPNIDWIEPLDYLVPTNLEGMD</sequence>
<dbReference type="Proteomes" id="UP000273675">
    <property type="component" value="Unassembled WGS sequence"/>
</dbReference>
<keyword evidence="1" id="KW-0732">Signal</keyword>
<evidence type="ECO:0008006" key="4">
    <source>
        <dbReference type="Google" id="ProtNLM"/>
    </source>
</evidence>
<evidence type="ECO:0000256" key="1">
    <source>
        <dbReference type="SAM" id="SignalP"/>
    </source>
</evidence>
<name>A0A495DKK2_9PROT</name>
<proteinExistence type="predicted"/>
<gene>
    <name evidence="2" type="ORF">C7435_1083</name>
</gene>
<organism evidence="2 3">
    <name type="scientific">Maricaulis maris</name>
    <dbReference type="NCBI Taxonomy" id="74318"/>
    <lineage>
        <taxon>Bacteria</taxon>
        <taxon>Pseudomonadati</taxon>
        <taxon>Pseudomonadota</taxon>
        <taxon>Alphaproteobacteria</taxon>
        <taxon>Maricaulales</taxon>
        <taxon>Maricaulaceae</taxon>
        <taxon>Maricaulis</taxon>
    </lineage>
</organism>
<dbReference type="InterPro" id="IPR043749">
    <property type="entry name" value="DUF5694"/>
</dbReference>
<dbReference type="PROSITE" id="PS51257">
    <property type="entry name" value="PROKAR_LIPOPROTEIN"/>
    <property type="match status" value="1"/>
</dbReference>
<accession>A0A495DKK2</accession>
<dbReference type="OrthoDB" id="69432at2"/>
<protein>
    <recommendedName>
        <fullName evidence="4">TraB/GumN family protein</fullName>
    </recommendedName>
</protein>
<comment type="caution">
    <text evidence="2">The sequence shown here is derived from an EMBL/GenBank/DDBJ whole genome shotgun (WGS) entry which is preliminary data.</text>
</comment>